<dbReference type="InterPro" id="IPR001173">
    <property type="entry name" value="Glyco_trans_2-like"/>
</dbReference>
<comment type="similarity">
    <text evidence="1">Belongs to the glycosyltransferase 2 family. WaaE/KdtX subfamily.</text>
</comment>
<organism evidence="4 5">
    <name type="scientific">Victivallis lenta</name>
    <dbReference type="NCBI Taxonomy" id="2606640"/>
    <lineage>
        <taxon>Bacteria</taxon>
        <taxon>Pseudomonadati</taxon>
        <taxon>Lentisphaerota</taxon>
        <taxon>Lentisphaeria</taxon>
        <taxon>Victivallales</taxon>
        <taxon>Victivallaceae</taxon>
        <taxon>Victivallis</taxon>
    </lineage>
</organism>
<sequence length="296" mass="34317">MPQVSAIILTFNEERHIVRCIRNIGRIAREIFVVDSFSSDRTCELAEAEGAHVVQHPYINQAQQFQWALENLPCSGEWVMRMDADEYLTDGLIAEIRRKLPDMPQDVTGCYLPRDVIFLGKNMRHGRIAPPKILRLWRRGMAYVEQRWMDERCVVKSGRTIVLNQRFVDHNLNGLSWWTDKHNNYSNRELAVEVGGRCGLFPGAGGNGLAGRDRKKSRYYRLPPFLRAFGYFFMRYVCLGGFLDGCPGLIWAVLQAFWYRFLIDAKMYELELNLGRKPSAGELKQYMRSDLNLKVN</sequence>
<dbReference type="PANTHER" id="PTHR43630:SF2">
    <property type="entry name" value="GLYCOSYLTRANSFERASE"/>
    <property type="match status" value="1"/>
</dbReference>
<dbReference type="EMBL" id="VUNS01000002">
    <property type="protein sequence ID" value="MST95814.1"/>
    <property type="molecule type" value="Genomic_DNA"/>
</dbReference>
<keyword evidence="2" id="KW-0812">Transmembrane</keyword>
<reference evidence="4 5" key="1">
    <citation type="submission" date="2019-08" db="EMBL/GenBank/DDBJ databases">
        <title>In-depth cultivation of the pig gut microbiome towards novel bacterial diversity and tailored functional studies.</title>
        <authorList>
            <person name="Wylensek D."/>
            <person name="Hitch T.C.A."/>
            <person name="Clavel T."/>
        </authorList>
    </citation>
    <scope>NUCLEOTIDE SEQUENCE [LARGE SCALE GENOMIC DNA]</scope>
    <source>
        <strain evidence="4 5">BBE-744-WT-12</strain>
    </source>
</reference>
<evidence type="ECO:0000256" key="1">
    <source>
        <dbReference type="ARBA" id="ARBA00038494"/>
    </source>
</evidence>
<evidence type="ECO:0000259" key="3">
    <source>
        <dbReference type="Pfam" id="PF00535"/>
    </source>
</evidence>
<keyword evidence="2" id="KW-0472">Membrane</keyword>
<dbReference type="InterPro" id="IPR029044">
    <property type="entry name" value="Nucleotide-diphossugar_trans"/>
</dbReference>
<dbReference type="Gene3D" id="3.90.550.10">
    <property type="entry name" value="Spore Coat Polysaccharide Biosynthesis Protein SpsA, Chain A"/>
    <property type="match status" value="1"/>
</dbReference>
<dbReference type="Proteomes" id="UP000435649">
    <property type="component" value="Unassembled WGS sequence"/>
</dbReference>
<dbReference type="GO" id="GO:0016740">
    <property type="term" value="F:transferase activity"/>
    <property type="evidence" value="ECO:0007669"/>
    <property type="project" value="UniProtKB-KW"/>
</dbReference>
<comment type="caution">
    <text evidence="4">The sequence shown here is derived from an EMBL/GenBank/DDBJ whole genome shotgun (WGS) entry which is preliminary data.</text>
</comment>
<dbReference type="PANTHER" id="PTHR43630">
    <property type="entry name" value="POLY-BETA-1,6-N-ACETYL-D-GLUCOSAMINE SYNTHASE"/>
    <property type="match status" value="1"/>
</dbReference>
<keyword evidence="5" id="KW-1185">Reference proteome</keyword>
<accession>A0A844FYK3</accession>
<protein>
    <submittedName>
        <fullName evidence="4">Glycosyltransferase family 2 protein</fullName>
    </submittedName>
</protein>
<dbReference type="AlphaFoldDB" id="A0A844FYK3"/>
<proteinExistence type="inferred from homology"/>
<dbReference type="CDD" id="cd02511">
    <property type="entry name" value="Beta4Glucosyltransferase"/>
    <property type="match status" value="1"/>
</dbReference>
<gene>
    <name evidence="4" type="ORF">FYJ85_01995</name>
</gene>
<dbReference type="SUPFAM" id="SSF53448">
    <property type="entry name" value="Nucleotide-diphospho-sugar transferases"/>
    <property type="match status" value="1"/>
</dbReference>
<keyword evidence="4" id="KW-0808">Transferase</keyword>
<evidence type="ECO:0000313" key="5">
    <source>
        <dbReference type="Proteomes" id="UP000435649"/>
    </source>
</evidence>
<keyword evidence="2" id="KW-1133">Transmembrane helix</keyword>
<feature type="transmembrane region" description="Helical" evidence="2">
    <location>
        <begin position="224"/>
        <end position="243"/>
    </location>
</feature>
<evidence type="ECO:0000313" key="4">
    <source>
        <dbReference type="EMBL" id="MST95814.1"/>
    </source>
</evidence>
<evidence type="ECO:0000256" key="2">
    <source>
        <dbReference type="SAM" id="Phobius"/>
    </source>
</evidence>
<dbReference type="Pfam" id="PF00535">
    <property type="entry name" value="Glycos_transf_2"/>
    <property type="match status" value="1"/>
</dbReference>
<feature type="domain" description="Glycosyltransferase 2-like" evidence="3">
    <location>
        <begin position="5"/>
        <end position="158"/>
    </location>
</feature>
<name>A0A844FYK3_9BACT</name>